<gene>
    <name evidence="3" type="ORF">M011DRAFT_456886</name>
</gene>
<dbReference type="OrthoDB" id="3776815at2759"/>
<feature type="region of interest" description="Disordered" evidence="1">
    <location>
        <begin position="189"/>
        <end position="231"/>
    </location>
</feature>
<feature type="chain" id="PRO_5025628573" evidence="2">
    <location>
        <begin position="17"/>
        <end position="254"/>
    </location>
</feature>
<protein>
    <submittedName>
        <fullName evidence="3">Uncharacterized protein</fullName>
    </submittedName>
</protein>
<name>A0A6A6VIQ0_9PLEO</name>
<sequence>MSTMLSALLFAASATAQLTTTMQMPWSGFDTDEMHYIGSVVGVEGGKTTMAMSMKALPAASEEDKEYMDYYGLTELYTFQGSTWLESAATTEIENSDDEVMDMTMSMGCVVPTGTRSAMATCTYSVNGAYVWATQCGSYAAEETSTPSYCTESSGSRIPDEEAVSETAFEFAPFEVIITAGADMLTANAGATPTNSGATPTNAGPRPTGDVEAAKVAPTGPSDAPGAPDDTSAASALKVAPVFVLGAAVAAFLL</sequence>
<organism evidence="3 4">
    <name type="scientific">Sporormia fimetaria CBS 119925</name>
    <dbReference type="NCBI Taxonomy" id="1340428"/>
    <lineage>
        <taxon>Eukaryota</taxon>
        <taxon>Fungi</taxon>
        <taxon>Dikarya</taxon>
        <taxon>Ascomycota</taxon>
        <taxon>Pezizomycotina</taxon>
        <taxon>Dothideomycetes</taxon>
        <taxon>Pleosporomycetidae</taxon>
        <taxon>Pleosporales</taxon>
        <taxon>Sporormiaceae</taxon>
        <taxon>Sporormia</taxon>
    </lineage>
</organism>
<reference evidence="3" key="1">
    <citation type="journal article" date="2020" name="Stud. Mycol.">
        <title>101 Dothideomycetes genomes: a test case for predicting lifestyles and emergence of pathogens.</title>
        <authorList>
            <person name="Haridas S."/>
            <person name="Albert R."/>
            <person name="Binder M."/>
            <person name="Bloem J."/>
            <person name="Labutti K."/>
            <person name="Salamov A."/>
            <person name="Andreopoulos B."/>
            <person name="Baker S."/>
            <person name="Barry K."/>
            <person name="Bills G."/>
            <person name="Bluhm B."/>
            <person name="Cannon C."/>
            <person name="Castanera R."/>
            <person name="Culley D."/>
            <person name="Daum C."/>
            <person name="Ezra D."/>
            <person name="Gonzalez J."/>
            <person name="Henrissat B."/>
            <person name="Kuo A."/>
            <person name="Liang C."/>
            <person name="Lipzen A."/>
            <person name="Lutzoni F."/>
            <person name="Magnuson J."/>
            <person name="Mondo S."/>
            <person name="Nolan M."/>
            <person name="Ohm R."/>
            <person name="Pangilinan J."/>
            <person name="Park H.-J."/>
            <person name="Ramirez L."/>
            <person name="Alfaro M."/>
            <person name="Sun H."/>
            <person name="Tritt A."/>
            <person name="Yoshinaga Y."/>
            <person name="Zwiers L.-H."/>
            <person name="Turgeon B."/>
            <person name="Goodwin S."/>
            <person name="Spatafora J."/>
            <person name="Crous P."/>
            <person name="Grigoriev I."/>
        </authorList>
    </citation>
    <scope>NUCLEOTIDE SEQUENCE</scope>
    <source>
        <strain evidence="3">CBS 119925</strain>
    </source>
</reference>
<proteinExistence type="predicted"/>
<evidence type="ECO:0000256" key="2">
    <source>
        <dbReference type="SAM" id="SignalP"/>
    </source>
</evidence>
<feature type="signal peptide" evidence="2">
    <location>
        <begin position="1"/>
        <end position="16"/>
    </location>
</feature>
<keyword evidence="2" id="KW-0732">Signal</keyword>
<feature type="compositionally biased region" description="Polar residues" evidence="1">
    <location>
        <begin position="189"/>
        <end position="202"/>
    </location>
</feature>
<evidence type="ECO:0000313" key="3">
    <source>
        <dbReference type="EMBL" id="KAF2749410.1"/>
    </source>
</evidence>
<dbReference type="Proteomes" id="UP000799440">
    <property type="component" value="Unassembled WGS sequence"/>
</dbReference>
<keyword evidence="4" id="KW-1185">Reference proteome</keyword>
<evidence type="ECO:0000256" key="1">
    <source>
        <dbReference type="SAM" id="MobiDB-lite"/>
    </source>
</evidence>
<dbReference type="EMBL" id="MU006566">
    <property type="protein sequence ID" value="KAF2749410.1"/>
    <property type="molecule type" value="Genomic_DNA"/>
</dbReference>
<dbReference type="AlphaFoldDB" id="A0A6A6VIQ0"/>
<evidence type="ECO:0000313" key="4">
    <source>
        <dbReference type="Proteomes" id="UP000799440"/>
    </source>
</evidence>
<accession>A0A6A6VIQ0</accession>